<dbReference type="EMBL" id="JYDH01000005">
    <property type="protein sequence ID" value="KRY42079.1"/>
    <property type="molecule type" value="Genomic_DNA"/>
</dbReference>
<evidence type="ECO:0000313" key="1">
    <source>
        <dbReference type="EMBL" id="KRY42079.1"/>
    </source>
</evidence>
<dbReference type="AlphaFoldDB" id="A0A0V1BYC7"/>
<organism evidence="1 2">
    <name type="scientific">Trichinella spiralis</name>
    <name type="common">Trichina worm</name>
    <dbReference type="NCBI Taxonomy" id="6334"/>
    <lineage>
        <taxon>Eukaryota</taxon>
        <taxon>Metazoa</taxon>
        <taxon>Ecdysozoa</taxon>
        <taxon>Nematoda</taxon>
        <taxon>Enoplea</taxon>
        <taxon>Dorylaimia</taxon>
        <taxon>Trichinellida</taxon>
        <taxon>Trichinellidae</taxon>
        <taxon>Trichinella</taxon>
    </lineage>
</organism>
<proteinExistence type="predicted"/>
<gene>
    <name evidence="1" type="ORF">T01_3153</name>
</gene>
<protein>
    <submittedName>
        <fullName evidence="1">Uncharacterized protein</fullName>
    </submittedName>
</protein>
<reference evidence="1 2" key="1">
    <citation type="submission" date="2015-01" db="EMBL/GenBank/DDBJ databases">
        <title>Evolution of Trichinella species and genotypes.</title>
        <authorList>
            <person name="Korhonen P.K."/>
            <person name="Edoardo P."/>
            <person name="Giuseppe L.R."/>
            <person name="Gasser R.B."/>
        </authorList>
    </citation>
    <scope>NUCLEOTIDE SEQUENCE [LARGE SCALE GENOMIC DNA]</scope>
    <source>
        <strain evidence="1">ISS3</strain>
    </source>
</reference>
<dbReference type="InParanoid" id="A0A0V1BYC7"/>
<dbReference type="Proteomes" id="UP000054776">
    <property type="component" value="Unassembled WGS sequence"/>
</dbReference>
<keyword evidence="2" id="KW-1185">Reference proteome</keyword>
<name>A0A0V1BYC7_TRISP</name>
<sequence length="133" mass="15019">MNRKIPLHKHICSCFHVRLFYVFVFYEIRRPAVEETVGLALSDFSIKLGIWRYGTIRSNKLLVCRLISDQALKVAGGGGTDFRTAKLATTGVITWYDNRRDITRHQPTSGTETLVGQKAAEKMMVSLTSIVDD</sequence>
<accession>A0A0V1BYC7</accession>
<comment type="caution">
    <text evidence="1">The sequence shown here is derived from an EMBL/GenBank/DDBJ whole genome shotgun (WGS) entry which is preliminary data.</text>
</comment>
<evidence type="ECO:0000313" key="2">
    <source>
        <dbReference type="Proteomes" id="UP000054776"/>
    </source>
</evidence>